<dbReference type="GO" id="GO:0009134">
    <property type="term" value="P:nucleoside diphosphate catabolic process"/>
    <property type="evidence" value="ECO:0007669"/>
    <property type="project" value="TreeGrafter"/>
</dbReference>
<evidence type="ECO:0000256" key="23">
    <source>
        <dbReference type="ARBA" id="ARBA00044314"/>
    </source>
</evidence>
<dbReference type="STRING" id="1868482.ENSTSYP00000001740"/>
<evidence type="ECO:0000256" key="30">
    <source>
        <dbReference type="ARBA" id="ARBA00048153"/>
    </source>
</evidence>
<evidence type="ECO:0000256" key="16">
    <source>
        <dbReference type="ARBA" id="ARBA00023157"/>
    </source>
</evidence>
<evidence type="ECO:0000256" key="40">
    <source>
        <dbReference type="ARBA" id="ARBA00049373"/>
    </source>
</evidence>
<dbReference type="GO" id="GO:0045134">
    <property type="term" value="F:UDP phosphatase activity"/>
    <property type="evidence" value="ECO:0007669"/>
    <property type="project" value="TreeGrafter"/>
</dbReference>
<dbReference type="GO" id="GO:0004382">
    <property type="term" value="F:GDP phosphatase activity"/>
    <property type="evidence" value="ECO:0007669"/>
    <property type="project" value="TreeGrafter"/>
</dbReference>
<comment type="catalytic activity">
    <reaction evidence="30">
        <text>GDP + H2O = GMP + phosphate + H(+)</text>
        <dbReference type="Rhea" id="RHEA:22156"/>
        <dbReference type="ChEBI" id="CHEBI:15377"/>
        <dbReference type="ChEBI" id="CHEBI:15378"/>
        <dbReference type="ChEBI" id="CHEBI:43474"/>
        <dbReference type="ChEBI" id="CHEBI:58115"/>
        <dbReference type="ChEBI" id="CHEBI:58189"/>
    </reaction>
    <physiologicalReaction direction="left-to-right" evidence="30">
        <dbReference type="Rhea" id="RHEA:22157"/>
    </physiologicalReaction>
</comment>
<comment type="function">
    <text evidence="24">Catalyzes the hydrolysis of both di- and triphosphate nucleotides (NDPs and NTPs) and hydrolyze NTPs to nucleotide monophosphates (NMPs) in two distinct successive phosphate-releasing steps, with NDPs as intermediates and participates in the regulation of extracellular levels of nucleotides. By hydrolyzing proinflammatory ATP and platelet-activating ADP to AMP, it blocks platelet aggregation and supports blood flow.</text>
</comment>
<dbReference type="FunFam" id="3.30.420.40:FF:000068">
    <property type="entry name" value="Ectonucleoside triphosphate diphosphohydrolase 1"/>
    <property type="match status" value="1"/>
</dbReference>
<dbReference type="Pfam" id="PF01150">
    <property type="entry name" value="GDA1_CD39"/>
    <property type="match status" value="1"/>
</dbReference>
<evidence type="ECO:0000256" key="8">
    <source>
        <dbReference type="ARBA" id="ARBA00022692"/>
    </source>
</evidence>
<evidence type="ECO:0000256" key="20">
    <source>
        <dbReference type="ARBA" id="ARBA00042147"/>
    </source>
</evidence>
<keyword evidence="16" id="KW-1015">Disulfide bond</keyword>
<keyword evidence="15 46" id="KW-0472">Membrane</keyword>
<comment type="catalytic activity">
    <reaction evidence="36">
        <text>GTP + H2O = GDP + phosphate + H(+)</text>
        <dbReference type="Rhea" id="RHEA:19669"/>
        <dbReference type="ChEBI" id="CHEBI:15377"/>
        <dbReference type="ChEBI" id="CHEBI:15378"/>
        <dbReference type="ChEBI" id="CHEBI:37565"/>
        <dbReference type="ChEBI" id="CHEBI:43474"/>
        <dbReference type="ChEBI" id="CHEBI:58189"/>
    </reaction>
    <physiologicalReaction direction="left-to-right" evidence="36">
        <dbReference type="Rhea" id="RHEA:19670"/>
    </physiologicalReaction>
</comment>
<evidence type="ECO:0000256" key="26">
    <source>
        <dbReference type="ARBA" id="ARBA00047358"/>
    </source>
</evidence>
<comment type="subcellular location">
    <subcellularLocation>
        <location evidence="4">Membrane</location>
        <location evidence="4">Caveola</location>
    </subcellularLocation>
    <subcellularLocation>
        <location evidence="3">Membrane</location>
        <topology evidence="3">Multi-pass membrane protein</topology>
    </subcellularLocation>
</comment>
<evidence type="ECO:0000256" key="11">
    <source>
        <dbReference type="ARBA" id="ARBA00022837"/>
    </source>
</evidence>
<evidence type="ECO:0000313" key="48">
    <source>
        <dbReference type="RefSeq" id="XP_008052388.1"/>
    </source>
</evidence>
<evidence type="ECO:0000256" key="17">
    <source>
        <dbReference type="ARBA" id="ARBA00023180"/>
    </source>
</evidence>
<dbReference type="Proteomes" id="UP000189704">
    <property type="component" value="Unplaced"/>
</dbReference>
<evidence type="ECO:0000256" key="28">
    <source>
        <dbReference type="ARBA" id="ARBA00047940"/>
    </source>
</evidence>
<accession>A0A1U7T7N0</accession>
<evidence type="ECO:0000256" key="14">
    <source>
        <dbReference type="ARBA" id="ARBA00022989"/>
    </source>
</evidence>
<evidence type="ECO:0000256" key="1">
    <source>
        <dbReference type="ARBA" id="ARBA00001913"/>
    </source>
</evidence>
<dbReference type="Gene3D" id="3.30.420.40">
    <property type="match status" value="1"/>
</dbReference>
<comment type="catalytic activity">
    <reaction evidence="40">
        <text>CTP + 2 H2O = CMP + 2 phosphate + 2 H(+)</text>
        <dbReference type="Rhea" id="RHEA:64908"/>
        <dbReference type="ChEBI" id="CHEBI:15377"/>
        <dbReference type="ChEBI" id="CHEBI:15378"/>
        <dbReference type="ChEBI" id="CHEBI:37563"/>
        <dbReference type="ChEBI" id="CHEBI:43474"/>
        <dbReference type="ChEBI" id="CHEBI:60377"/>
    </reaction>
    <physiologicalReaction direction="left-to-right" evidence="40">
        <dbReference type="Rhea" id="RHEA:64909"/>
    </physiologicalReaction>
</comment>
<evidence type="ECO:0000256" key="39">
    <source>
        <dbReference type="ARBA" id="ARBA00049333"/>
    </source>
</evidence>
<organism evidence="47 48">
    <name type="scientific">Carlito syrichta</name>
    <name type="common">Philippine tarsier</name>
    <name type="synonym">Tarsius syrichta</name>
    <dbReference type="NCBI Taxonomy" id="1868482"/>
    <lineage>
        <taxon>Eukaryota</taxon>
        <taxon>Metazoa</taxon>
        <taxon>Chordata</taxon>
        <taxon>Craniata</taxon>
        <taxon>Vertebrata</taxon>
        <taxon>Euteleostomi</taxon>
        <taxon>Mammalia</taxon>
        <taxon>Eutheria</taxon>
        <taxon>Euarchontoglires</taxon>
        <taxon>Primates</taxon>
        <taxon>Haplorrhini</taxon>
        <taxon>Tarsiiformes</taxon>
        <taxon>Tarsiidae</taxon>
        <taxon>Carlito</taxon>
    </lineage>
</organism>
<feature type="active site" description="Proton acceptor" evidence="43">
    <location>
        <position position="174"/>
    </location>
</feature>
<evidence type="ECO:0000256" key="22">
    <source>
        <dbReference type="ARBA" id="ARBA00044280"/>
    </source>
</evidence>
<evidence type="ECO:0000256" key="3">
    <source>
        <dbReference type="ARBA" id="ARBA00004141"/>
    </source>
</evidence>
<dbReference type="GO" id="GO:0004050">
    <property type="term" value="F:apyrase activity"/>
    <property type="evidence" value="ECO:0007669"/>
    <property type="project" value="UniProtKB-EC"/>
</dbReference>
<sequence>MEDIKDSSVKRFCSRNILVILGFSSIMAVTALIAVGLTQNKALPENVKYGIVLDAGSSHTSLYIYKWPAEKENDTGVVRQMEECKVKGPGISEYVNKKTEIHNYLTECMERAREAIPSSQHHETPVYLGATAGMRLLRLQNKEQADSVLSGVTKSLSNYPFDFQGARIITGQEEGAYGWITINYLLGKFTQKLSWLSLIQRKSDNQETFGALDLGGASTQITFVPQNQTIESPDNALQFRLYGKDYSVYTHSFLCYGKDQALLQKLAKDIQVARNGTFKDPCFHPGYKKVMNVSVLYKTPCTKRFKTTLPLQQFEIQGSGDYQQCRASILELFNTSECPYSRCAFNGIFLPPLQGDFRAFSAFYFVMNFLNVTSEKVSSLEKVIEMVENFCSRPWQEIKTSFARVKERYLSEYCFSGTYILALLLEGYHFTADSWEHIQFIGKIQDSDAGWTLGYMLNLTNMIPAEQPLSAPLSHATYVFLMVLFSLILVAAVVIGLLLFHKPSYFWKEMV</sequence>
<dbReference type="PROSITE" id="PS01238">
    <property type="entry name" value="GDA1_CD39_NTPASE"/>
    <property type="match status" value="1"/>
</dbReference>
<evidence type="ECO:0000256" key="27">
    <source>
        <dbReference type="ARBA" id="ARBA00047627"/>
    </source>
</evidence>
<evidence type="ECO:0000256" key="41">
    <source>
        <dbReference type="ARBA" id="ARBA00049502"/>
    </source>
</evidence>
<feature type="transmembrane region" description="Helical" evidence="46">
    <location>
        <begin position="12"/>
        <end position="37"/>
    </location>
</feature>
<gene>
    <name evidence="48" type="primary">ENTPD1</name>
</gene>
<comment type="catalytic activity">
    <reaction evidence="35">
        <text>CTP + H2O = CDP + phosphate + H(+)</text>
        <dbReference type="Rhea" id="RHEA:29387"/>
        <dbReference type="ChEBI" id="CHEBI:15377"/>
        <dbReference type="ChEBI" id="CHEBI:15378"/>
        <dbReference type="ChEBI" id="CHEBI:37563"/>
        <dbReference type="ChEBI" id="CHEBI:43474"/>
        <dbReference type="ChEBI" id="CHEBI:58069"/>
    </reaction>
    <physiologicalReaction direction="left-to-right" evidence="35">
        <dbReference type="Rhea" id="RHEA:29388"/>
    </physiologicalReaction>
</comment>
<dbReference type="GO" id="GO:0017111">
    <property type="term" value="F:ribonucleoside triphosphate phosphatase activity"/>
    <property type="evidence" value="ECO:0007669"/>
    <property type="project" value="UniProtKB-ARBA"/>
</dbReference>
<evidence type="ECO:0000256" key="19">
    <source>
        <dbReference type="ARBA" id="ARBA00041335"/>
    </source>
</evidence>
<proteinExistence type="inferred from homology"/>
<comment type="catalytic activity">
    <reaction evidence="28">
        <text>a ribonucleoside 5'-triphosphate + H2O = a ribonucleoside 5'-diphosphate + phosphate + H(+)</text>
        <dbReference type="Rhea" id="RHEA:23680"/>
        <dbReference type="ChEBI" id="CHEBI:15377"/>
        <dbReference type="ChEBI" id="CHEBI:15378"/>
        <dbReference type="ChEBI" id="CHEBI:43474"/>
        <dbReference type="ChEBI" id="CHEBI:57930"/>
        <dbReference type="ChEBI" id="CHEBI:61557"/>
    </reaction>
    <physiologicalReaction direction="left-to-right" evidence="28">
        <dbReference type="Rhea" id="RHEA:23681"/>
    </physiologicalReaction>
</comment>
<keyword evidence="14 46" id="KW-1133">Transmembrane helix</keyword>
<evidence type="ECO:0000256" key="13">
    <source>
        <dbReference type="ARBA" id="ARBA00022842"/>
    </source>
</evidence>
<dbReference type="EC" id="3.6.1.5" evidence="7"/>
<evidence type="ECO:0000256" key="37">
    <source>
        <dbReference type="ARBA" id="ARBA00049189"/>
    </source>
</evidence>
<comment type="catalytic activity">
    <reaction evidence="38">
        <text>UTP + 2 H2O = UMP + 2 phosphate + 2 H(+)</text>
        <dbReference type="Rhea" id="RHEA:64896"/>
        <dbReference type="ChEBI" id="CHEBI:15377"/>
        <dbReference type="ChEBI" id="CHEBI:15378"/>
        <dbReference type="ChEBI" id="CHEBI:43474"/>
        <dbReference type="ChEBI" id="CHEBI:46398"/>
        <dbReference type="ChEBI" id="CHEBI:57865"/>
    </reaction>
    <physiologicalReaction direction="left-to-right" evidence="38">
        <dbReference type="Rhea" id="RHEA:64897"/>
    </physiologicalReaction>
</comment>
<dbReference type="RefSeq" id="XP_008052388.1">
    <property type="nucleotide sequence ID" value="XM_008054197.2"/>
</dbReference>
<protein>
    <recommendedName>
        <fullName evidence="18">Ectonucleoside triphosphate diphosphohydrolase 1</fullName>
        <ecNumber evidence="7">3.6.1.5</ecNumber>
    </recommendedName>
    <alternativeName>
        <fullName evidence="23">ATP diphosphohydrolase</fullName>
    </alternativeName>
    <alternativeName>
        <fullName evidence="20">Ecto-ATP diphosphohydrolase 1</fullName>
    </alternativeName>
    <alternativeName>
        <fullName evidence="21">Ecto-apyrase</fullName>
    </alternativeName>
    <alternativeName>
        <fullName evidence="19">Lymphoid cell activation antigen</fullName>
    </alternativeName>
    <alternativeName>
        <fullName evidence="22">Nucleoside triphosphate diphosphohydrolase 1</fullName>
    </alternativeName>
</protein>
<comment type="catalytic activity">
    <reaction evidence="42">
        <text>ADP + H2O = AMP + phosphate + H(+)</text>
        <dbReference type="Rhea" id="RHEA:61436"/>
        <dbReference type="ChEBI" id="CHEBI:15377"/>
        <dbReference type="ChEBI" id="CHEBI:15378"/>
        <dbReference type="ChEBI" id="CHEBI:43474"/>
        <dbReference type="ChEBI" id="CHEBI:456215"/>
        <dbReference type="ChEBI" id="CHEBI:456216"/>
    </reaction>
    <physiologicalReaction direction="left-to-right" evidence="42">
        <dbReference type="Rhea" id="RHEA:61437"/>
    </physiologicalReaction>
</comment>
<dbReference type="Gene3D" id="3.30.420.150">
    <property type="entry name" value="Exopolyphosphatase. Domain 2"/>
    <property type="match status" value="1"/>
</dbReference>
<keyword evidence="47" id="KW-1185">Reference proteome</keyword>
<evidence type="ECO:0000256" key="29">
    <source>
        <dbReference type="ARBA" id="ARBA00048136"/>
    </source>
</evidence>
<keyword evidence="8 46" id="KW-0812">Transmembrane</keyword>
<dbReference type="CDD" id="cd24110">
    <property type="entry name" value="ASKHA_NBD_NTPDase1"/>
    <property type="match status" value="1"/>
</dbReference>
<evidence type="ECO:0000256" key="24">
    <source>
        <dbReference type="ARBA" id="ARBA00045877"/>
    </source>
</evidence>
<evidence type="ECO:0000256" key="45">
    <source>
        <dbReference type="RuleBase" id="RU003833"/>
    </source>
</evidence>
<dbReference type="InterPro" id="IPR000407">
    <property type="entry name" value="GDA1_CD39_NTPase"/>
</dbReference>
<evidence type="ECO:0000256" key="35">
    <source>
        <dbReference type="ARBA" id="ARBA00049104"/>
    </source>
</evidence>
<dbReference type="PANTHER" id="PTHR11782:SF32">
    <property type="entry name" value="ECTONUCLEOSIDE TRIPHOSPHATE DIPHOSPHOHYDROLASE 1"/>
    <property type="match status" value="1"/>
</dbReference>
<feature type="transmembrane region" description="Helical" evidence="46">
    <location>
        <begin position="478"/>
        <end position="500"/>
    </location>
</feature>
<comment type="catalytic activity">
    <reaction evidence="39">
        <text>GTP + 2 H2O = GMP + 2 phosphate + 2 H(+)</text>
        <dbReference type="Rhea" id="RHEA:64904"/>
        <dbReference type="ChEBI" id="CHEBI:15377"/>
        <dbReference type="ChEBI" id="CHEBI:15378"/>
        <dbReference type="ChEBI" id="CHEBI:37565"/>
        <dbReference type="ChEBI" id="CHEBI:43474"/>
        <dbReference type="ChEBI" id="CHEBI:58115"/>
    </reaction>
    <physiologicalReaction direction="left-to-right" evidence="39">
        <dbReference type="Rhea" id="RHEA:64905"/>
    </physiologicalReaction>
</comment>
<comment type="cofactor">
    <cofactor evidence="2">
        <name>Mg(2+)</name>
        <dbReference type="ChEBI" id="CHEBI:18420"/>
    </cofactor>
</comment>
<evidence type="ECO:0000256" key="9">
    <source>
        <dbReference type="ARBA" id="ARBA00022741"/>
    </source>
</evidence>
<evidence type="ECO:0000256" key="2">
    <source>
        <dbReference type="ARBA" id="ARBA00001946"/>
    </source>
</evidence>
<evidence type="ECO:0000256" key="43">
    <source>
        <dbReference type="PIRSR" id="PIRSR600407-1"/>
    </source>
</evidence>
<comment type="catalytic activity">
    <reaction evidence="33">
        <text>ATP + H2O = ADP + phosphate + H(+)</text>
        <dbReference type="Rhea" id="RHEA:13065"/>
        <dbReference type="ChEBI" id="CHEBI:15377"/>
        <dbReference type="ChEBI" id="CHEBI:15378"/>
        <dbReference type="ChEBI" id="CHEBI:30616"/>
        <dbReference type="ChEBI" id="CHEBI:43474"/>
        <dbReference type="ChEBI" id="CHEBI:456216"/>
    </reaction>
    <physiologicalReaction direction="left-to-right" evidence="33">
        <dbReference type="Rhea" id="RHEA:13066"/>
    </physiologicalReaction>
</comment>
<evidence type="ECO:0000256" key="31">
    <source>
        <dbReference type="ARBA" id="ARBA00048279"/>
    </source>
</evidence>
<evidence type="ECO:0000256" key="25">
    <source>
        <dbReference type="ARBA" id="ARBA00047297"/>
    </source>
</evidence>
<evidence type="ECO:0000256" key="15">
    <source>
        <dbReference type="ARBA" id="ARBA00023136"/>
    </source>
</evidence>
<comment type="similarity">
    <text evidence="5 45">Belongs to the GDA1/CD39 NTPase family.</text>
</comment>
<dbReference type="PANTHER" id="PTHR11782">
    <property type="entry name" value="ADENOSINE/GUANOSINE DIPHOSPHATASE"/>
    <property type="match status" value="1"/>
</dbReference>
<evidence type="ECO:0000256" key="4">
    <source>
        <dbReference type="ARBA" id="ARBA00004345"/>
    </source>
</evidence>
<evidence type="ECO:0000256" key="18">
    <source>
        <dbReference type="ARBA" id="ARBA00039600"/>
    </source>
</evidence>
<comment type="catalytic activity">
    <reaction evidence="37">
        <text>ITP + H2O = IDP + phosphate + H(+)</text>
        <dbReference type="Rhea" id="RHEA:28330"/>
        <dbReference type="ChEBI" id="CHEBI:15377"/>
        <dbReference type="ChEBI" id="CHEBI:15378"/>
        <dbReference type="ChEBI" id="CHEBI:43474"/>
        <dbReference type="ChEBI" id="CHEBI:58280"/>
        <dbReference type="ChEBI" id="CHEBI:61402"/>
    </reaction>
    <physiologicalReaction direction="left-to-right" evidence="37">
        <dbReference type="Rhea" id="RHEA:28331"/>
    </physiologicalReaction>
</comment>
<name>A0A1U7T7N0_CARSF</name>
<comment type="catalytic activity">
    <reaction evidence="26">
        <text>UTP + H2O = UDP + phosphate + H(+)</text>
        <dbReference type="Rhea" id="RHEA:64900"/>
        <dbReference type="ChEBI" id="CHEBI:15377"/>
        <dbReference type="ChEBI" id="CHEBI:15378"/>
        <dbReference type="ChEBI" id="CHEBI:43474"/>
        <dbReference type="ChEBI" id="CHEBI:46398"/>
        <dbReference type="ChEBI" id="CHEBI:58223"/>
    </reaction>
    <physiologicalReaction direction="left-to-right" evidence="26">
        <dbReference type="Rhea" id="RHEA:64901"/>
    </physiologicalReaction>
</comment>
<evidence type="ECO:0000256" key="7">
    <source>
        <dbReference type="ARBA" id="ARBA00012148"/>
    </source>
</evidence>
<keyword evidence="11" id="KW-0106">Calcium</keyword>
<evidence type="ECO:0000256" key="38">
    <source>
        <dbReference type="ARBA" id="ARBA00049315"/>
    </source>
</evidence>
<evidence type="ECO:0000256" key="10">
    <source>
        <dbReference type="ARBA" id="ARBA00022801"/>
    </source>
</evidence>
<dbReference type="AlphaFoldDB" id="A0A1U7T7N0"/>
<dbReference type="GO" id="GO:0005524">
    <property type="term" value="F:ATP binding"/>
    <property type="evidence" value="ECO:0007669"/>
    <property type="project" value="UniProtKB-KW"/>
</dbReference>
<dbReference type="KEGG" id="csyr:103256299"/>
<keyword evidence="12 44" id="KW-0067">ATP-binding</keyword>
<comment type="catalytic activity">
    <reaction evidence="29">
        <text>CDP + H2O = CMP + phosphate + H(+)</text>
        <dbReference type="Rhea" id="RHEA:64880"/>
        <dbReference type="ChEBI" id="CHEBI:15377"/>
        <dbReference type="ChEBI" id="CHEBI:15378"/>
        <dbReference type="ChEBI" id="CHEBI:43474"/>
        <dbReference type="ChEBI" id="CHEBI:58069"/>
        <dbReference type="ChEBI" id="CHEBI:60377"/>
    </reaction>
    <physiologicalReaction direction="left-to-right" evidence="29">
        <dbReference type="Rhea" id="RHEA:64881"/>
    </physiologicalReaction>
</comment>
<feature type="binding site" evidence="44">
    <location>
        <begin position="216"/>
        <end position="220"/>
    </location>
    <ligand>
        <name>ATP</name>
        <dbReference type="ChEBI" id="CHEBI:30616"/>
    </ligand>
</feature>
<reference evidence="48" key="1">
    <citation type="submission" date="2025-08" db="UniProtKB">
        <authorList>
            <consortium name="RefSeq"/>
        </authorList>
    </citation>
    <scope>IDENTIFICATION</scope>
</reference>
<dbReference type="GeneID" id="103256299"/>
<dbReference type="GO" id="GO:0005901">
    <property type="term" value="C:caveola"/>
    <property type="evidence" value="ECO:0007669"/>
    <property type="project" value="UniProtKB-SubCell"/>
</dbReference>
<dbReference type="FunFam" id="3.30.420.150:FF:000002">
    <property type="entry name" value="Ectonucleoside triphosphate diphosphohydrolase 1"/>
    <property type="match status" value="1"/>
</dbReference>
<evidence type="ECO:0000256" key="32">
    <source>
        <dbReference type="ARBA" id="ARBA00048517"/>
    </source>
</evidence>
<comment type="catalytic activity">
    <reaction evidence="25">
        <text>a ribonucleoside 5'-triphosphate + 2 H2O = a ribonucleoside 5'-phosphate + 2 phosphate + 2 H(+)</text>
        <dbReference type="Rhea" id="RHEA:36795"/>
        <dbReference type="ChEBI" id="CHEBI:15377"/>
        <dbReference type="ChEBI" id="CHEBI:15378"/>
        <dbReference type="ChEBI" id="CHEBI:43474"/>
        <dbReference type="ChEBI" id="CHEBI:58043"/>
        <dbReference type="ChEBI" id="CHEBI:61557"/>
        <dbReference type="EC" id="3.6.1.5"/>
    </reaction>
    <physiologicalReaction direction="left-to-right" evidence="25">
        <dbReference type="Rhea" id="RHEA:36796"/>
    </physiologicalReaction>
</comment>
<comment type="cofactor">
    <cofactor evidence="1">
        <name>Ca(2+)</name>
        <dbReference type="ChEBI" id="CHEBI:29108"/>
    </cofactor>
</comment>
<comment type="catalytic activity">
    <reaction evidence="32">
        <text>ATP + 2 H2O = AMP + 2 phosphate + 2 H(+)</text>
        <dbReference type="Rhea" id="RHEA:20988"/>
        <dbReference type="ChEBI" id="CHEBI:15377"/>
        <dbReference type="ChEBI" id="CHEBI:15378"/>
        <dbReference type="ChEBI" id="CHEBI:30616"/>
        <dbReference type="ChEBI" id="CHEBI:43474"/>
        <dbReference type="ChEBI" id="CHEBI:456215"/>
    </reaction>
    <physiologicalReaction direction="left-to-right" evidence="32">
        <dbReference type="Rhea" id="RHEA:20989"/>
    </physiologicalReaction>
</comment>
<comment type="subunit">
    <text evidence="6">Homodimer; disulfide-linked.</text>
</comment>
<evidence type="ECO:0000256" key="33">
    <source>
        <dbReference type="ARBA" id="ARBA00048778"/>
    </source>
</evidence>
<comment type="catalytic activity">
    <reaction evidence="27">
        <text>ITP + 2 H2O = IMP + 2 phosphate + 2 H(+)</text>
        <dbReference type="Rhea" id="RHEA:77735"/>
        <dbReference type="ChEBI" id="CHEBI:15377"/>
        <dbReference type="ChEBI" id="CHEBI:15378"/>
        <dbReference type="ChEBI" id="CHEBI:43474"/>
        <dbReference type="ChEBI" id="CHEBI:58053"/>
        <dbReference type="ChEBI" id="CHEBI:61402"/>
    </reaction>
    <physiologicalReaction direction="left-to-right" evidence="27">
        <dbReference type="Rhea" id="RHEA:77736"/>
    </physiologicalReaction>
</comment>
<keyword evidence="9 44" id="KW-0547">Nucleotide-binding</keyword>
<keyword evidence="10 45" id="KW-0378">Hydrolase</keyword>
<keyword evidence="13" id="KW-0460">Magnesium</keyword>
<evidence type="ECO:0000256" key="21">
    <source>
        <dbReference type="ARBA" id="ARBA00042196"/>
    </source>
</evidence>
<evidence type="ECO:0000256" key="36">
    <source>
        <dbReference type="ARBA" id="ARBA00049117"/>
    </source>
</evidence>
<evidence type="ECO:0000256" key="5">
    <source>
        <dbReference type="ARBA" id="ARBA00009283"/>
    </source>
</evidence>
<comment type="catalytic activity">
    <reaction evidence="31">
        <text>IDP + H2O = IMP + phosphate + H(+)</text>
        <dbReference type="Rhea" id="RHEA:35207"/>
        <dbReference type="ChEBI" id="CHEBI:15377"/>
        <dbReference type="ChEBI" id="CHEBI:15378"/>
        <dbReference type="ChEBI" id="CHEBI:43474"/>
        <dbReference type="ChEBI" id="CHEBI:58053"/>
        <dbReference type="ChEBI" id="CHEBI:58280"/>
    </reaction>
    <physiologicalReaction direction="left-to-right" evidence="31">
        <dbReference type="Rhea" id="RHEA:35208"/>
    </physiologicalReaction>
</comment>
<evidence type="ECO:0000313" key="47">
    <source>
        <dbReference type="Proteomes" id="UP000189704"/>
    </source>
</evidence>
<evidence type="ECO:0000256" key="46">
    <source>
        <dbReference type="SAM" id="Phobius"/>
    </source>
</evidence>
<evidence type="ECO:0000256" key="34">
    <source>
        <dbReference type="ARBA" id="ARBA00048790"/>
    </source>
</evidence>
<evidence type="ECO:0000256" key="44">
    <source>
        <dbReference type="PIRSR" id="PIRSR600407-2"/>
    </source>
</evidence>
<dbReference type="OrthoDB" id="6372431at2759"/>
<comment type="catalytic activity">
    <reaction evidence="41">
        <text>UDP + H2O = UMP + phosphate + H(+)</text>
        <dbReference type="Rhea" id="RHEA:64876"/>
        <dbReference type="ChEBI" id="CHEBI:15377"/>
        <dbReference type="ChEBI" id="CHEBI:15378"/>
        <dbReference type="ChEBI" id="CHEBI:43474"/>
        <dbReference type="ChEBI" id="CHEBI:57865"/>
        <dbReference type="ChEBI" id="CHEBI:58223"/>
    </reaction>
    <physiologicalReaction direction="left-to-right" evidence="41">
        <dbReference type="Rhea" id="RHEA:64877"/>
    </physiologicalReaction>
</comment>
<evidence type="ECO:0000256" key="42">
    <source>
        <dbReference type="ARBA" id="ARBA00049526"/>
    </source>
</evidence>
<evidence type="ECO:0000256" key="6">
    <source>
        <dbReference type="ARBA" id="ARBA00011748"/>
    </source>
</evidence>
<dbReference type="CTD" id="953"/>
<keyword evidence="17" id="KW-0325">Glycoprotein</keyword>
<evidence type="ECO:0000256" key="12">
    <source>
        <dbReference type="ARBA" id="ARBA00022840"/>
    </source>
</evidence>
<comment type="catalytic activity">
    <reaction evidence="34">
        <text>a ribonucleoside 5'-diphosphate + H2O = a ribonucleoside 5'-phosphate + phosphate + H(+)</text>
        <dbReference type="Rhea" id="RHEA:36799"/>
        <dbReference type="ChEBI" id="CHEBI:15377"/>
        <dbReference type="ChEBI" id="CHEBI:15378"/>
        <dbReference type="ChEBI" id="CHEBI:43474"/>
        <dbReference type="ChEBI" id="CHEBI:57930"/>
        <dbReference type="ChEBI" id="CHEBI:58043"/>
    </reaction>
    <physiologicalReaction direction="left-to-right" evidence="34">
        <dbReference type="Rhea" id="RHEA:36800"/>
    </physiologicalReaction>
</comment>